<reference evidence="1 2" key="1">
    <citation type="journal article" date="2020" name="ISME J.">
        <title>New virus isolates from Italian hydrothermal environments underscore the biogeographic pattern in archaeal virus communities.</title>
        <authorList>
            <person name="Baquero D.P."/>
            <person name="Contursi P."/>
            <person name="Piochi M."/>
            <person name="Bartolucci S."/>
            <person name="Liu Y."/>
            <person name="Cvirkaite-Krupovic V."/>
            <person name="Prangishvili D."/>
            <person name="Krupovic M."/>
        </authorList>
    </citation>
    <scope>NUCLEOTIDE SEQUENCE [LARGE SCALE GENOMIC DNA]</scope>
    <source>
        <strain evidence="1">201</strain>
    </source>
</reference>
<organism evidence="1 2">
    <name type="scientific">Metallosphaera rod-shaped virus 1</name>
    <dbReference type="NCBI Taxonomy" id="2730618"/>
    <lineage>
        <taxon>Viruses</taxon>
        <taxon>Adnaviria</taxon>
        <taxon>Zilligvirae</taxon>
        <taxon>Taleaviricota</taxon>
        <taxon>Tokiviricetes</taxon>
        <taxon>Ligamenvirales</taxon>
        <taxon>Rudiviridae</taxon>
        <taxon>Hoswirudivirus</taxon>
        <taxon>Hoswirudivirus metallosphaerae</taxon>
    </lineage>
</organism>
<dbReference type="InterPro" id="IPR049137">
    <property type="entry name" value="ORF117-like_Rudivir"/>
</dbReference>
<accession>A0A6M3VWU8</accession>
<gene>
    <name evidence="1" type="ORF">MRV1_gp02</name>
</gene>
<dbReference type="EMBL" id="MN876843">
    <property type="protein sequence ID" value="QJF12348.1"/>
    <property type="molecule type" value="Genomic_DNA"/>
</dbReference>
<name>A0A6M3VWU8_9VIRU</name>
<dbReference type="Gene3D" id="3.30.70.1910">
    <property type="match status" value="1"/>
</dbReference>
<dbReference type="Pfam" id="PF21578">
    <property type="entry name" value="117-like_vir"/>
    <property type="match status" value="1"/>
</dbReference>
<proteinExistence type="predicted"/>
<evidence type="ECO:0000313" key="2">
    <source>
        <dbReference type="Proteomes" id="UP000501823"/>
    </source>
</evidence>
<evidence type="ECO:0000313" key="1">
    <source>
        <dbReference type="EMBL" id="QJF12348.1"/>
    </source>
</evidence>
<sequence>MIDSDIIIAEISLKFDISQSTVEKLRNFLDKVDSYKYLYLMTETAKKGKTKARVRHKALDTEPYLPPKEYIKTKYQAEMFSVVERGEKHKLHYHRLIATNEPIDYADIQRRYGKYYYLHFEILNLDVETIKRVLKYMLKQKEKKAEDE</sequence>
<dbReference type="Proteomes" id="UP000501823">
    <property type="component" value="Segment"/>
</dbReference>
<keyword evidence="2" id="KW-1185">Reference proteome</keyword>
<protein>
    <submittedName>
        <fullName evidence="1">Uncharacterized protein</fullName>
    </submittedName>
</protein>